<name>A0A0G4K4Z2_9SPIR</name>
<protein>
    <recommendedName>
        <fullName evidence="3">Serpentine_recp domain containing protein</fullName>
    </recommendedName>
</protein>
<dbReference type="Proteomes" id="UP000043763">
    <property type="component" value="Unassembled WGS sequence"/>
</dbReference>
<evidence type="ECO:0000313" key="2">
    <source>
        <dbReference type="Proteomes" id="UP000043763"/>
    </source>
</evidence>
<reference evidence="2" key="1">
    <citation type="submission" date="2015-04" db="EMBL/GenBank/DDBJ databases">
        <authorList>
            <person name="Mushtaq Mamoona"/>
        </authorList>
    </citation>
    <scope>NUCLEOTIDE SEQUENCE [LARGE SCALE GENOMIC DNA]</scope>
    <source>
        <strain evidence="2">AN4859/03</strain>
    </source>
</reference>
<evidence type="ECO:0000313" key="1">
    <source>
        <dbReference type="EMBL" id="CRF32362.1"/>
    </source>
</evidence>
<keyword evidence="2" id="KW-1185">Reference proteome</keyword>
<evidence type="ECO:0008006" key="3">
    <source>
        <dbReference type="Google" id="ProtNLM"/>
    </source>
</evidence>
<sequence>MRKIVLSIVMFIFIVSTSFAIDGGFEFILNVPVGMSVGIYDYDLTDRAENADVWLNGEIRNNVGRNSGIGFDIGLTAQLGYMFKFTDNLGLSVLGEVGYSHDTYSYISKLNKNISYTYSFESIQLGILPKFNFFNFAVGIGGGIKFPMAGNYHTKVGSLTADTKIDSDYMKRNFKSGVIPYIKFTFDYSIFFTERMAFNIGLYLGYDFGVEPNLYSINADLPSNWLGNNVLVVDEVNYSSFDIGLQLGFKFGPRTK</sequence>
<proteinExistence type="predicted"/>
<dbReference type="AlphaFoldDB" id="A0A0G4K4Z2"/>
<organism evidence="1 2">
    <name type="scientific">Brachyspira suanatina</name>
    <dbReference type="NCBI Taxonomy" id="381802"/>
    <lineage>
        <taxon>Bacteria</taxon>
        <taxon>Pseudomonadati</taxon>
        <taxon>Spirochaetota</taxon>
        <taxon>Spirochaetia</taxon>
        <taxon>Brachyspirales</taxon>
        <taxon>Brachyspiraceae</taxon>
        <taxon>Brachyspira</taxon>
    </lineage>
</organism>
<dbReference type="OrthoDB" id="308969at2"/>
<gene>
    <name evidence="1" type="ORF">BRSU_0743</name>
</gene>
<dbReference type="RefSeq" id="WP_048593842.1">
    <property type="nucleotide sequence ID" value="NZ_CVLB01000001.1"/>
</dbReference>
<accession>A0A0G4K4Z2</accession>
<dbReference type="EMBL" id="CVLB01000001">
    <property type="protein sequence ID" value="CRF32362.1"/>
    <property type="molecule type" value="Genomic_DNA"/>
</dbReference>